<dbReference type="SUPFAM" id="SSF46689">
    <property type="entry name" value="Homeodomain-like"/>
    <property type="match status" value="1"/>
</dbReference>
<dbReference type="InterPro" id="IPR009057">
    <property type="entry name" value="Homeodomain-like_sf"/>
</dbReference>
<protein>
    <recommendedName>
        <fullName evidence="2">HTH CENPB-type domain-containing protein</fullName>
    </recommendedName>
</protein>
<organism evidence="3 4">
    <name type="scientific">Brachionus calyciflorus</name>
    <dbReference type="NCBI Taxonomy" id="104777"/>
    <lineage>
        <taxon>Eukaryota</taxon>
        <taxon>Metazoa</taxon>
        <taxon>Spiralia</taxon>
        <taxon>Gnathifera</taxon>
        <taxon>Rotifera</taxon>
        <taxon>Eurotatoria</taxon>
        <taxon>Monogononta</taxon>
        <taxon>Pseudotrocha</taxon>
        <taxon>Ploima</taxon>
        <taxon>Brachionidae</taxon>
        <taxon>Brachionus</taxon>
    </lineage>
</organism>
<dbReference type="Pfam" id="PF03221">
    <property type="entry name" value="HTH_Tnp_Tc5"/>
    <property type="match status" value="1"/>
</dbReference>
<dbReference type="OrthoDB" id="5919228at2759"/>
<dbReference type="InterPro" id="IPR050863">
    <property type="entry name" value="CenT-Element_Derived"/>
</dbReference>
<proteinExistence type="predicted"/>
<evidence type="ECO:0000259" key="2">
    <source>
        <dbReference type="PROSITE" id="PS51253"/>
    </source>
</evidence>
<feature type="domain" description="HTH CENPB-type" evidence="2">
    <location>
        <begin position="2"/>
        <end position="79"/>
    </location>
</feature>
<dbReference type="InterPro" id="IPR006600">
    <property type="entry name" value="HTH_CenpB_DNA-bd_dom"/>
</dbReference>
<dbReference type="GO" id="GO:0003677">
    <property type="term" value="F:DNA binding"/>
    <property type="evidence" value="ECO:0007669"/>
    <property type="project" value="UniProtKB-KW"/>
</dbReference>
<sequence>MKFKLIQISPFYLVEEAVYKWRLSALSAHFPISYAVLKEKSLFFYDKIKERNIEIREKFEASDGWICNFLSRFNLSSKNYHGESESVNVEVVKKAREELKNILLDYHPDDIYNADEKGEFDLSVEDYIDIDSEVNTFEIPDDNKIIENVLIEANLEALPIQDEELVDDEDEPKYISFEEGKELHNKYIQFL</sequence>
<dbReference type="PROSITE" id="PS51253">
    <property type="entry name" value="HTH_CENPB"/>
    <property type="match status" value="1"/>
</dbReference>
<dbReference type="AlphaFoldDB" id="A0A813WXF7"/>
<gene>
    <name evidence="3" type="ORF">OXX778_LOCUS9454</name>
</gene>
<keyword evidence="1" id="KW-0238">DNA-binding</keyword>
<comment type="caution">
    <text evidence="3">The sequence shown here is derived from an EMBL/GenBank/DDBJ whole genome shotgun (WGS) entry which is preliminary data.</text>
</comment>
<evidence type="ECO:0000256" key="1">
    <source>
        <dbReference type="ARBA" id="ARBA00023125"/>
    </source>
</evidence>
<accession>A0A813WXF7</accession>
<dbReference type="GO" id="GO:0005634">
    <property type="term" value="C:nucleus"/>
    <property type="evidence" value="ECO:0007669"/>
    <property type="project" value="TreeGrafter"/>
</dbReference>
<reference evidence="3" key="1">
    <citation type="submission" date="2021-02" db="EMBL/GenBank/DDBJ databases">
        <authorList>
            <person name="Nowell W R."/>
        </authorList>
    </citation>
    <scope>NUCLEOTIDE SEQUENCE</scope>
    <source>
        <strain evidence="3">Ploen Becks lab</strain>
    </source>
</reference>
<dbReference type="EMBL" id="CAJNOC010001395">
    <property type="protein sequence ID" value="CAF0861296.1"/>
    <property type="molecule type" value="Genomic_DNA"/>
</dbReference>
<name>A0A813WXF7_9BILA</name>
<evidence type="ECO:0000313" key="3">
    <source>
        <dbReference type="EMBL" id="CAF0861296.1"/>
    </source>
</evidence>
<keyword evidence="4" id="KW-1185">Reference proteome</keyword>
<dbReference type="Gene3D" id="1.10.10.60">
    <property type="entry name" value="Homeodomain-like"/>
    <property type="match status" value="1"/>
</dbReference>
<dbReference type="PANTHER" id="PTHR19303">
    <property type="entry name" value="TRANSPOSON"/>
    <property type="match status" value="1"/>
</dbReference>
<dbReference type="Proteomes" id="UP000663879">
    <property type="component" value="Unassembled WGS sequence"/>
</dbReference>
<dbReference type="SMART" id="SM00674">
    <property type="entry name" value="CENPB"/>
    <property type="match status" value="1"/>
</dbReference>
<dbReference type="PANTHER" id="PTHR19303:SF73">
    <property type="entry name" value="PROTEIN PDC2"/>
    <property type="match status" value="1"/>
</dbReference>
<evidence type="ECO:0000313" key="4">
    <source>
        <dbReference type="Proteomes" id="UP000663879"/>
    </source>
</evidence>